<dbReference type="PANTHER" id="PTHR17490:SF16">
    <property type="entry name" value="THREONYLCARBAMOYL-AMP SYNTHASE"/>
    <property type="match status" value="1"/>
</dbReference>
<dbReference type="PROSITE" id="PS51163">
    <property type="entry name" value="YRDC"/>
    <property type="match status" value="1"/>
</dbReference>
<evidence type="ECO:0000313" key="16">
    <source>
        <dbReference type="EMBL" id="PSJ42886.1"/>
    </source>
</evidence>
<dbReference type="Pfam" id="PF03481">
    <property type="entry name" value="Sua5_C"/>
    <property type="match status" value="1"/>
</dbReference>
<feature type="binding site" evidence="14">
    <location>
        <position position="71"/>
    </location>
    <ligand>
        <name>L-threonine</name>
        <dbReference type="ChEBI" id="CHEBI:57926"/>
    </ligand>
</feature>
<dbReference type="EC" id="2.7.7.87" evidence="3 13"/>
<feature type="binding site" evidence="14">
    <location>
        <position position="66"/>
    </location>
    <ligand>
        <name>ATP</name>
        <dbReference type="ChEBI" id="CHEBI:30616"/>
    </ligand>
</feature>
<evidence type="ECO:0000256" key="4">
    <source>
        <dbReference type="ARBA" id="ARBA00015492"/>
    </source>
</evidence>
<dbReference type="GO" id="GO:0005524">
    <property type="term" value="F:ATP binding"/>
    <property type="evidence" value="ECO:0007669"/>
    <property type="project" value="UniProtKB-UniRule"/>
</dbReference>
<evidence type="ECO:0000256" key="3">
    <source>
        <dbReference type="ARBA" id="ARBA00012584"/>
    </source>
</evidence>
<dbReference type="PANTHER" id="PTHR17490">
    <property type="entry name" value="SUA5"/>
    <property type="match status" value="1"/>
</dbReference>
<reference evidence="16 17" key="1">
    <citation type="submission" date="2018-03" db="EMBL/GenBank/DDBJ databases">
        <title>The draft genome of Sphingosinicella sp. GL-C-18.</title>
        <authorList>
            <person name="Liu L."/>
            <person name="Li L."/>
            <person name="Liang L."/>
            <person name="Zhang X."/>
            <person name="Wang T."/>
        </authorList>
    </citation>
    <scope>NUCLEOTIDE SEQUENCE [LARGE SCALE GENOMIC DNA]</scope>
    <source>
        <strain evidence="16 17">GL-C-18</strain>
    </source>
</reference>
<feature type="binding site" evidence="14">
    <location>
        <position position="148"/>
    </location>
    <ligand>
        <name>ATP</name>
        <dbReference type="ChEBI" id="CHEBI:30616"/>
    </ligand>
</feature>
<dbReference type="InterPro" id="IPR006070">
    <property type="entry name" value="Sua5-like_dom"/>
</dbReference>
<evidence type="ECO:0000256" key="12">
    <source>
        <dbReference type="ARBA" id="ARBA00048366"/>
    </source>
</evidence>
<evidence type="ECO:0000256" key="5">
    <source>
        <dbReference type="ARBA" id="ARBA00022490"/>
    </source>
</evidence>
<accession>A0A2P7QY50</accession>
<name>A0A2P7QY50_9SPHN</name>
<dbReference type="PIRSF" id="PIRSF004930">
    <property type="entry name" value="Tln_factor_SUA5"/>
    <property type="match status" value="1"/>
</dbReference>
<dbReference type="EMBL" id="PXYI01000001">
    <property type="protein sequence ID" value="PSJ42886.1"/>
    <property type="molecule type" value="Genomic_DNA"/>
</dbReference>
<sequence>MDPQNAAIETRILPYGPAAIAEAARLIREGRPVAVPTETVYGLAADAGSDAAVAGIYAAKGRPAFNPLIVHVLDREAAEGLAEFPGAARIIADAFWPGPVTLVLPVRGGSGLAAAVTAGLTTVALRCPAHPAMRALLQASGRPLAAPSANASGAISPTRGEHVLKSLGGRIELIIDGGETAHGLESTIVGFADGRITLLRTGPVPFEDLVAAAGLPVGEAGETIQAPGQLSSHYAPSKPLRLDAVTAEADEWLIGFGAVSGDDTLSASGDLAEAAARLFGALHRADAAQQPRIAVAPVPRAGVGAAINDRLSRAAAPRD</sequence>
<feature type="binding site" evidence="14">
    <location>
        <position position="146"/>
    </location>
    <ligand>
        <name>L-threonine</name>
        <dbReference type="ChEBI" id="CHEBI:57926"/>
    </ligand>
</feature>
<evidence type="ECO:0000256" key="11">
    <source>
        <dbReference type="ARBA" id="ARBA00029774"/>
    </source>
</evidence>
<dbReference type="RefSeq" id="WP_106510902.1">
    <property type="nucleotide sequence ID" value="NZ_PXYI01000001.1"/>
</dbReference>
<evidence type="ECO:0000256" key="1">
    <source>
        <dbReference type="ARBA" id="ARBA00004496"/>
    </source>
</evidence>
<dbReference type="InterPro" id="IPR050156">
    <property type="entry name" value="TC-AMP_synthase_SUA5"/>
</dbReference>
<dbReference type="InterPro" id="IPR010923">
    <property type="entry name" value="T(6)A37_SUA5"/>
</dbReference>
<dbReference type="GO" id="GO:0005737">
    <property type="term" value="C:cytoplasm"/>
    <property type="evidence" value="ECO:0007669"/>
    <property type="project" value="UniProtKB-SubCell"/>
</dbReference>
<feature type="binding site" evidence="14">
    <location>
        <position position="126"/>
    </location>
    <ligand>
        <name>L-threonine</name>
        <dbReference type="ChEBI" id="CHEBI:57926"/>
    </ligand>
</feature>
<dbReference type="GO" id="GO:0008033">
    <property type="term" value="P:tRNA processing"/>
    <property type="evidence" value="ECO:0007669"/>
    <property type="project" value="UniProtKB-KW"/>
</dbReference>
<keyword evidence="10 13" id="KW-0067">ATP-binding</keyword>
<dbReference type="AlphaFoldDB" id="A0A2P7QY50"/>
<keyword evidence="5 13" id="KW-0963">Cytoplasm</keyword>
<comment type="catalytic activity">
    <reaction evidence="12 13">
        <text>L-threonine + hydrogencarbonate + ATP = L-threonylcarbamoyladenylate + diphosphate + H2O</text>
        <dbReference type="Rhea" id="RHEA:36407"/>
        <dbReference type="ChEBI" id="CHEBI:15377"/>
        <dbReference type="ChEBI" id="CHEBI:17544"/>
        <dbReference type="ChEBI" id="CHEBI:30616"/>
        <dbReference type="ChEBI" id="CHEBI:33019"/>
        <dbReference type="ChEBI" id="CHEBI:57926"/>
        <dbReference type="ChEBI" id="CHEBI:73682"/>
        <dbReference type="EC" id="2.7.7.87"/>
    </reaction>
</comment>
<dbReference type="GO" id="GO:0061710">
    <property type="term" value="F:L-threonylcarbamoyladenylate synthase"/>
    <property type="evidence" value="ECO:0007669"/>
    <property type="project" value="UniProtKB-EC"/>
</dbReference>
<evidence type="ECO:0000256" key="7">
    <source>
        <dbReference type="ARBA" id="ARBA00022694"/>
    </source>
</evidence>
<evidence type="ECO:0000256" key="2">
    <source>
        <dbReference type="ARBA" id="ARBA00007663"/>
    </source>
</evidence>
<feature type="binding site" evidence="14">
    <location>
        <position position="122"/>
    </location>
    <ligand>
        <name>L-threonine</name>
        <dbReference type="ChEBI" id="CHEBI:57926"/>
    </ligand>
</feature>
<dbReference type="NCBIfam" id="TIGR00057">
    <property type="entry name" value="L-threonylcarbamoyladenylate synthase"/>
    <property type="match status" value="1"/>
</dbReference>
<keyword evidence="9 13" id="KW-0547">Nucleotide-binding</keyword>
<gene>
    <name evidence="16" type="ORF">C7I55_00225</name>
</gene>
<dbReference type="InterPro" id="IPR017945">
    <property type="entry name" value="DHBP_synth_RibB-like_a/b_dom"/>
</dbReference>
<dbReference type="GO" id="GO:0006450">
    <property type="term" value="P:regulation of translational fidelity"/>
    <property type="evidence" value="ECO:0007669"/>
    <property type="project" value="TreeGrafter"/>
</dbReference>
<dbReference type="OrthoDB" id="9814580at2"/>
<keyword evidence="7 13" id="KW-0819">tRNA processing</keyword>
<comment type="function">
    <text evidence="13">Required for the formation of a threonylcarbamoyl group on adenosine at position 37 (t(6)A37) in tRNAs that read codons beginning with adenine.</text>
</comment>
<feature type="binding site" evidence="14">
    <location>
        <position position="186"/>
    </location>
    <ligand>
        <name>L-threonine</name>
        <dbReference type="ChEBI" id="CHEBI:57926"/>
    </ligand>
</feature>
<feature type="binding site" evidence="14">
    <location>
        <position position="200"/>
    </location>
    <ligand>
        <name>ATP</name>
        <dbReference type="ChEBI" id="CHEBI:30616"/>
    </ligand>
</feature>
<dbReference type="Gene3D" id="3.40.50.11030">
    <property type="entry name" value="Threonylcarbamoyl-AMP synthase, C-terminal domain"/>
    <property type="match status" value="1"/>
</dbReference>
<feature type="binding site" evidence="14">
    <location>
        <position position="39"/>
    </location>
    <ligand>
        <name>L-threonine</name>
        <dbReference type="ChEBI" id="CHEBI:57926"/>
    </ligand>
</feature>
<feature type="binding site" evidence="14">
    <location>
        <position position="234"/>
    </location>
    <ligand>
        <name>ATP</name>
        <dbReference type="ChEBI" id="CHEBI:30616"/>
    </ligand>
</feature>
<comment type="similarity">
    <text evidence="2 13">Belongs to the SUA5 family.</text>
</comment>
<evidence type="ECO:0000256" key="14">
    <source>
        <dbReference type="PIRSR" id="PIRSR004930-1"/>
    </source>
</evidence>
<dbReference type="Gene3D" id="3.90.870.10">
    <property type="entry name" value="DHBP synthase"/>
    <property type="match status" value="1"/>
</dbReference>
<comment type="subcellular location">
    <subcellularLocation>
        <location evidence="1 13">Cytoplasm</location>
    </subcellularLocation>
</comment>
<comment type="caution">
    <text evidence="16">The sequence shown here is derived from an EMBL/GenBank/DDBJ whole genome shotgun (WGS) entry which is preliminary data.</text>
</comment>
<dbReference type="InterPro" id="IPR038385">
    <property type="entry name" value="Sua5/YwlC_C"/>
</dbReference>
<keyword evidence="6 13" id="KW-0808">Transferase</keyword>
<proteinExistence type="inferred from homology"/>
<dbReference type="GO" id="GO:0003725">
    <property type="term" value="F:double-stranded RNA binding"/>
    <property type="evidence" value="ECO:0007669"/>
    <property type="project" value="UniProtKB-UniRule"/>
</dbReference>
<keyword evidence="8 13" id="KW-0548">Nucleotidyltransferase</keyword>
<feature type="binding site" evidence="14">
    <location>
        <position position="62"/>
    </location>
    <ligand>
        <name>ATP</name>
        <dbReference type="ChEBI" id="CHEBI:30616"/>
    </ligand>
</feature>
<protein>
    <recommendedName>
        <fullName evidence="4 13">Threonylcarbamoyl-AMP synthase</fullName>
        <shortName evidence="13">TC-AMP synthase</shortName>
        <ecNumber evidence="3 13">2.7.7.87</ecNumber>
    </recommendedName>
    <alternativeName>
        <fullName evidence="11 13">L-threonylcarbamoyladenylate synthase</fullName>
    </alternativeName>
</protein>
<dbReference type="SUPFAM" id="SSF55821">
    <property type="entry name" value="YrdC/RibB"/>
    <property type="match status" value="1"/>
</dbReference>
<feature type="binding site" evidence="14">
    <location>
        <position position="156"/>
    </location>
    <ligand>
        <name>ATP</name>
        <dbReference type="ChEBI" id="CHEBI:30616"/>
    </ligand>
</feature>
<evidence type="ECO:0000256" key="6">
    <source>
        <dbReference type="ARBA" id="ARBA00022679"/>
    </source>
</evidence>
<dbReference type="InterPro" id="IPR005145">
    <property type="entry name" value="Sua5_C"/>
</dbReference>
<evidence type="ECO:0000256" key="9">
    <source>
        <dbReference type="ARBA" id="ARBA00022741"/>
    </source>
</evidence>
<evidence type="ECO:0000313" key="17">
    <source>
        <dbReference type="Proteomes" id="UP000241167"/>
    </source>
</evidence>
<dbReference type="Pfam" id="PF01300">
    <property type="entry name" value="Sua5_yciO_yrdC"/>
    <property type="match status" value="1"/>
</dbReference>
<evidence type="ECO:0000256" key="10">
    <source>
        <dbReference type="ARBA" id="ARBA00022840"/>
    </source>
</evidence>
<evidence type="ECO:0000256" key="13">
    <source>
        <dbReference type="PIRNR" id="PIRNR004930"/>
    </source>
</evidence>
<organism evidence="16 17">
    <name type="scientific">Allosphingosinicella deserti</name>
    <dbReference type="NCBI Taxonomy" id="2116704"/>
    <lineage>
        <taxon>Bacteria</taxon>
        <taxon>Pseudomonadati</taxon>
        <taxon>Pseudomonadota</taxon>
        <taxon>Alphaproteobacteria</taxon>
        <taxon>Sphingomonadales</taxon>
        <taxon>Sphingomonadaceae</taxon>
        <taxon>Allosphingosinicella</taxon>
    </lineage>
</organism>
<dbReference type="GO" id="GO:0000049">
    <property type="term" value="F:tRNA binding"/>
    <property type="evidence" value="ECO:0007669"/>
    <property type="project" value="TreeGrafter"/>
</dbReference>
<dbReference type="Proteomes" id="UP000241167">
    <property type="component" value="Unassembled WGS sequence"/>
</dbReference>
<evidence type="ECO:0000259" key="15">
    <source>
        <dbReference type="PROSITE" id="PS51163"/>
    </source>
</evidence>
<keyword evidence="17" id="KW-1185">Reference proteome</keyword>
<feature type="domain" description="YrdC-like" evidence="15">
    <location>
        <begin position="17"/>
        <end position="204"/>
    </location>
</feature>
<evidence type="ECO:0000256" key="8">
    <source>
        <dbReference type="ARBA" id="ARBA00022695"/>
    </source>
</evidence>